<keyword evidence="3" id="KW-1185">Reference proteome</keyword>
<accession>A0A553I1J6</accession>
<dbReference type="EMBL" id="VFLP01000025">
    <property type="protein sequence ID" value="TRX94069.1"/>
    <property type="molecule type" value="Genomic_DNA"/>
</dbReference>
<feature type="transmembrane region" description="Helical" evidence="1">
    <location>
        <begin position="7"/>
        <end position="26"/>
    </location>
</feature>
<feature type="transmembrane region" description="Helical" evidence="1">
    <location>
        <begin position="38"/>
        <end position="60"/>
    </location>
</feature>
<evidence type="ECO:0000313" key="3">
    <source>
        <dbReference type="Proteomes" id="UP000319160"/>
    </source>
</evidence>
<dbReference type="Proteomes" id="UP000319160">
    <property type="component" value="Unassembled WGS sequence"/>
</dbReference>
<sequence>MMTPTDVWLICLLGTLETLHFLRFIRNISATSTTTTTTVIWMLWVVCTGIIGVALTMEGLMAMLDQKPDMKLGLPVMIAVYVAHFSIMPKYLTDNACVHISRFLDRSITFTWIVAQAEYRWAVCTALSRFQKVTRAENRNPLPLEAKGFDDYLRLNLVDCKERLEYTSKAQPVPNKAPESLYLSSLPETILYPALRKFSHRLPQLSAFTTKKTSTTYKIRPFSPIMQFSISSVLILLSLAPFFGLNVVGAWSATFFSEEIACGQATANATSLEYQGPDLDDTLIPQLMACLDLGSEIEDPLVDCTAHMTQSDEGPTGTGDCDVHAGFVGKSVTVTNMLFCLGWEQPGCTGETYYTWTPDNDKQADGCHPGLRVRSFKCLQ</sequence>
<comment type="caution">
    <text evidence="2">The sequence shown here is derived from an EMBL/GenBank/DDBJ whole genome shotgun (WGS) entry which is preliminary data.</text>
</comment>
<evidence type="ECO:0000313" key="2">
    <source>
        <dbReference type="EMBL" id="TRX94069.1"/>
    </source>
</evidence>
<keyword evidence="1" id="KW-1133">Transmembrane helix</keyword>
<dbReference type="AlphaFoldDB" id="A0A553I1J6"/>
<dbReference type="OrthoDB" id="4622174at2759"/>
<name>A0A553I1J6_9PEZI</name>
<evidence type="ECO:0000256" key="1">
    <source>
        <dbReference type="SAM" id="Phobius"/>
    </source>
</evidence>
<proteinExistence type="predicted"/>
<reference evidence="3" key="1">
    <citation type="submission" date="2019-06" db="EMBL/GenBank/DDBJ databases">
        <title>Draft genome sequence of the griseofulvin-producing fungus Xylaria cubensis strain G536.</title>
        <authorList>
            <person name="Mead M.E."/>
            <person name="Raja H.A."/>
            <person name="Steenwyk J.L."/>
            <person name="Knowles S.L."/>
            <person name="Oberlies N.H."/>
            <person name="Rokas A."/>
        </authorList>
    </citation>
    <scope>NUCLEOTIDE SEQUENCE [LARGE SCALE GENOMIC DNA]</scope>
    <source>
        <strain evidence="3">G536</strain>
    </source>
</reference>
<gene>
    <name evidence="2" type="ORF">FHL15_005147</name>
</gene>
<keyword evidence="1" id="KW-0812">Transmembrane</keyword>
<keyword evidence="1" id="KW-0472">Membrane</keyword>
<organism evidence="2 3">
    <name type="scientific">Xylaria flabelliformis</name>
    <dbReference type="NCBI Taxonomy" id="2512241"/>
    <lineage>
        <taxon>Eukaryota</taxon>
        <taxon>Fungi</taxon>
        <taxon>Dikarya</taxon>
        <taxon>Ascomycota</taxon>
        <taxon>Pezizomycotina</taxon>
        <taxon>Sordariomycetes</taxon>
        <taxon>Xylariomycetidae</taxon>
        <taxon>Xylariales</taxon>
        <taxon>Xylariaceae</taxon>
        <taxon>Xylaria</taxon>
    </lineage>
</organism>
<protein>
    <submittedName>
        <fullName evidence="2">Uncharacterized protein</fullName>
    </submittedName>
</protein>